<dbReference type="EMBL" id="KF142491">
    <property type="protein sequence ID" value="AHY22501.1"/>
    <property type="molecule type" value="Genomic_RNA"/>
</dbReference>
<keyword evidence="5" id="KW-0548">Nucleotidyltransferase</keyword>
<dbReference type="InterPro" id="IPR011181">
    <property type="entry name" value="VP3_Rotav"/>
</dbReference>
<keyword evidence="8" id="KW-0694">RNA-binding</keyword>
<evidence type="ECO:0000256" key="4">
    <source>
        <dbReference type="ARBA" id="ARBA00022691"/>
    </source>
</evidence>
<dbReference type="GO" id="GO:0003723">
    <property type="term" value="F:RNA binding"/>
    <property type="evidence" value="ECO:0007669"/>
    <property type="project" value="UniProtKB-KW"/>
</dbReference>
<keyword evidence="9" id="KW-0506">mRNA capping</keyword>
<evidence type="ECO:0000313" key="12">
    <source>
        <dbReference type="EMBL" id="AHY22501.1"/>
    </source>
</evidence>
<evidence type="ECO:0000256" key="11">
    <source>
        <dbReference type="ARBA" id="ARBA00023268"/>
    </source>
</evidence>
<dbReference type="GO" id="GO:0005525">
    <property type="term" value="F:GTP binding"/>
    <property type="evidence" value="ECO:0007669"/>
    <property type="project" value="UniProtKB-KW"/>
</dbReference>
<keyword evidence="3" id="KW-0808">Transferase</keyword>
<evidence type="ECO:0000256" key="1">
    <source>
        <dbReference type="ARBA" id="ARBA00022603"/>
    </source>
</evidence>
<proteinExistence type="predicted"/>
<dbReference type="GO" id="GO:0016032">
    <property type="term" value="P:viral process"/>
    <property type="evidence" value="ECO:0007669"/>
    <property type="project" value="InterPro"/>
</dbReference>
<evidence type="ECO:0000256" key="5">
    <source>
        <dbReference type="ARBA" id="ARBA00022695"/>
    </source>
</evidence>
<evidence type="ECO:0000256" key="6">
    <source>
        <dbReference type="ARBA" id="ARBA00022741"/>
    </source>
</evidence>
<reference evidence="12" key="1">
    <citation type="submission" date="2013-05" db="EMBL/GenBank/DDBJ databases">
        <title>Group D rotavirus RVD/Chicken/India/UKD48/2012 characterization.</title>
        <authorList>
            <person name="Kattoor J.J."/>
            <person name="Sharma K."/>
            <person name="Kumar N."/>
            <person name="Sircar S."/>
            <person name="Jeena L.M."/>
            <person name="Singh N."/>
            <person name="John J.K."/>
            <person name="Batra M."/>
            <person name="Malik Y.P.S."/>
        </authorList>
    </citation>
    <scope>NUCLEOTIDE SEQUENCE</scope>
    <source>
        <strain evidence="12">RVD/chicken/India/UKD48/2012</strain>
    </source>
</reference>
<keyword evidence="6" id="KW-0547">Nucleotide-binding</keyword>
<evidence type="ECO:0000256" key="10">
    <source>
        <dbReference type="ARBA" id="ARBA00023134"/>
    </source>
</evidence>
<dbReference type="GO" id="GO:0019013">
    <property type="term" value="C:viral nucleocapsid"/>
    <property type="evidence" value="ECO:0007669"/>
    <property type="project" value="InterPro"/>
</dbReference>
<keyword evidence="4" id="KW-0949">S-adenosyl-L-methionine</keyword>
<evidence type="ECO:0000256" key="9">
    <source>
        <dbReference type="ARBA" id="ARBA00023042"/>
    </source>
</evidence>
<accession>A0A067ZU51</accession>
<keyword evidence="2" id="KW-0507">mRNA processing</keyword>
<name>A0A067ZU51_9REOV</name>
<organism evidence="12">
    <name type="scientific">Rotavirus D</name>
    <dbReference type="NCBI Taxonomy" id="335100"/>
    <lineage>
        <taxon>Viruses</taxon>
        <taxon>Riboviria</taxon>
        <taxon>Orthornavirae</taxon>
        <taxon>Duplornaviricota</taxon>
        <taxon>Resentoviricetes</taxon>
        <taxon>Reovirales</taxon>
        <taxon>Sedoreoviridae</taxon>
        <taxon>Rotavirus</taxon>
        <taxon>Rotavirus deltagastroenteritidis</taxon>
    </lineage>
</organism>
<evidence type="ECO:0000256" key="2">
    <source>
        <dbReference type="ARBA" id="ARBA00022664"/>
    </source>
</evidence>
<dbReference type="GO" id="GO:0016779">
    <property type="term" value="F:nucleotidyltransferase activity"/>
    <property type="evidence" value="ECO:0007669"/>
    <property type="project" value="UniProtKB-KW"/>
</dbReference>
<sequence>MRLVVCSDEQSKTPLVNATLYRYRSNVHPLEDAFLACNQIAEIILVVNCSNFDKFSENVRSNGICCVDTRGNDNLFKSVVSGNCLFNENEVIAIDYGYYRYKTLRTMFAYIFSFPETEFKWESIPPNELCNDDDILTNYLYRNDRSVKFKEFIQQKILERLSFALRHEKYESRLLRMKVFNLYKSDKPIVIGPRNESMFELLNLNFTYYSANEFTVKDLSSLQSSRFREITLNEFDVGQYKNMLNFLSLYYYHVNHYGLPNRIVIIGSYPSKWLVLLRNSELNCEIILYDVKLDDSQRGIREFILRNKFYTFDDSYTDIIDNSLVYLDARIEYSRDNETDRRKKIESDTRVNFEWCDHLIRTFYKVTIMCQFNAYDGSLTRNINLLIHFRHSIRSERQLLFTVTDVNSRRIYVDKGKIYSFIQNHITDNVFIGKTFKVTKINKSIRPVIALYSLSNTLNDRKLCLSYINTTRRGILTYRARNNFTNEDIIAYDKFKDYSCLRTELKSNDNSIVTSLSGALGVFGCQTTFNDKADGNIHFHIIKGIERTNIDKYASHLQISRRSQFLRFTETATSLSGYLFRDLASEGFSNNLTETDSNNAASGHVYNALIYFRYNWRFDLIYWMEKHINSNQIQSVGTNYYKHSVREIVNAIDAARKYAELQSDETLVNDMNTLIQLHPTNLLRR</sequence>
<evidence type="ECO:0000256" key="8">
    <source>
        <dbReference type="ARBA" id="ARBA00022884"/>
    </source>
</evidence>
<keyword evidence="11" id="KW-0511">Multifunctional enzyme</keyword>
<keyword evidence="10" id="KW-0342">GTP-binding</keyword>
<dbReference type="Pfam" id="PF06929">
    <property type="entry name" value="Rotavirus_VP3"/>
    <property type="match status" value="1"/>
</dbReference>
<keyword evidence="1" id="KW-0489">Methyltransferase</keyword>
<protein>
    <submittedName>
        <fullName evidence="12">VP3</fullName>
    </submittedName>
</protein>
<gene>
    <name evidence="12" type="primary">VP3</name>
</gene>
<evidence type="ECO:0000256" key="7">
    <source>
        <dbReference type="ARBA" id="ARBA00022844"/>
    </source>
</evidence>
<evidence type="ECO:0000256" key="3">
    <source>
        <dbReference type="ARBA" id="ARBA00022679"/>
    </source>
</evidence>
<keyword evidence="7" id="KW-0946">Virion</keyword>
<dbReference type="GO" id="GO:0004482">
    <property type="term" value="F:mRNA 5'-cap (guanine-N7-)-methyltransferase activity"/>
    <property type="evidence" value="ECO:0007669"/>
    <property type="project" value="InterPro"/>
</dbReference>